<evidence type="ECO:0000256" key="1">
    <source>
        <dbReference type="ARBA" id="ARBA00004141"/>
    </source>
</evidence>
<keyword evidence="3 6" id="KW-0812">Transmembrane</keyword>
<dbReference type="OrthoDB" id="3900342at2759"/>
<proteinExistence type="predicted"/>
<evidence type="ECO:0000256" key="2">
    <source>
        <dbReference type="ARBA" id="ARBA00022448"/>
    </source>
</evidence>
<dbReference type="InterPro" id="IPR002293">
    <property type="entry name" value="AA/rel_permease1"/>
</dbReference>
<dbReference type="PIRSF" id="PIRSF006060">
    <property type="entry name" value="AA_transporter"/>
    <property type="match status" value="1"/>
</dbReference>
<feature type="transmembrane region" description="Helical" evidence="6">
    <location>
        <begin position="27"/>
        <end position="52"/>
    </location>
</feature>
<feature type="transmembrane region" description="Helical" evidence="6">
    <location>
        <begin position="314"/>
        <end position="341"/>
    </location>
</feature>
<name>A0A084GBH1_PSEDA</name>
<dbReference type="Pfam" id="PF13520">
    <property type="entry name" value="AA_permease_2"/>
    <property type="match status" value="1"/>
</dbReference>
<comment type="caution">
    <text evidence="7">The sequence shown here is derived from an EMBL/GenBank/DDBJ whole genome shotgun (WGS) entry which is preliminary data.</text>
</comment>
<dbReference type="PANTHER" id="PTHR45649:SF3">
    <property type="entry name" value="POLYAMINE TRANSPORTER TPO5"/>
    <property type="match status" value="1"/>
</dbReference>
<dbReference type="Proteomes" id="UP000028545">
    <property type="component" value="Unassembled WGS sequence"/>
</dbReference>
<feature type="transmembrane region" description="Helical" evidence="6">
    <location>
        <begin position="261"/>
        <end position="283"/>
    </location>
</feature>
<dbReference type="KEGG" id="sapo:SAPIO_CDS2760"/>
<dbReference type="GO" id="GO:0022857">
    <property type="term" value="F:transmembrane transporter activity"/>
    <property type="evidence" value="ECO:0007669"/>
    <property type="project" value="InterPro"/>
</dbReference>
<keyword evidence="2" id="KW-0813">Transport</keyword>
<organism evidence="7 8">
    <name type="scientific">Pseudallescheria apiosperma</name>
    <name type="common">Scedosporium apiospermum</name>
    <dbReference type="NCBI Taxonomy" id="563466"/>
    <lineage>
        <taxon>Eukaryota</taxon>
        <taxon>Fungi</taxon>
        <taxon>Dikarya</taxon>
        <taxon>Ascomycota</taxon>
        <taxon>Pezizomycotina</taxon>
        <taxon>Sordariomycetes</taxon>
        <taxon>Hypocreomycetidae</taxon>
        <taxon>Microascales</taxon>
        <taxon>Microascaceae</taxon>
        <taxon>Scedosporium</taxon>
    </lineage>
</organism>
<accession>A0A084GBH1</accession>
<comment type="subcellular location">
    <subcellularLocation>
        <location evidence="1">Membrane</location>
        <topology evidence="1">Multi-pass membrane protein</topology>
    </subcellularLocation>
</comment>
<evidence type="ECO:0000313" key="7">
    <source>
        <dbReference type="EMBL" id="KEZ44683.1"/>
    </source>
</evidence>
<dbReference type="GeneID" id="27721832"/>
<keyword evidence="4 6" id="KW-1133">Transmembrane helix</keyword>
<dbReference type="PANTHER" id="PTHR45649">
    <property type="entry name" value="AMINO-ACID PERMEASE BAT1"/>
    <property type="match status" value="1"/>
</dbReference>
<feature type="transmembrane region" description="Helical" evidence="6">
    <location>
        <begin position="94"/>
        <end position="116"/>
    </location>
</feature>
<feature type="transmembrane region" description="Helical" evidence="6">
    <location>
        <begin position="362"/>
        <end position="384"/>
    </location>
</feature>
<dbReference type="OMA" id="GWAINSI"/>
<feature type="transmembrane region" description="Helical" evidence="6">
    <location>
        <begin position="183"/>
        <end position="206"/>
    </location>
</feature>
<evidence type="ECO:0000256" key="6">
    <source>
        <dbReference type="SAM" id="Phobius"/>
    </source>
</evidence>
<dbReference type="GO" id="GO:0016020">
    <property type="term" value="C:membrane"/>
    <property type="evidence" value="ECO:0007669"/>
    <property type="project" value="UniProtKB-SubCell"/>
</dbReference>
<dbReference type="VEuPathDB" id="FungiDB:SAPIO_CDS2760"/>
<evidence type="ECO:0000256" key="3">
    <source>
        <dbReference type="ARBA" id="ARBA00022692"/>
    </source>
</evidence>
<evidence type="ECO:0000256" key="5">
    <source>
        <dbReference type="ARBA" id="ARBA00023136"/>
    </source>
</evidence>
<sequence>MQQVESTMDADQELSRLGYRNDFKRSLSIWTILSLSVAIMAVPFGLSTTLYITLINGQGVTVIWGWVFITLVSLCIAASMAEICAVYPVAGGPYFWSAMLSPPQFAPIAAWVTGWLNLVDNWLVMVSINFSGSQIVLSAATLFHEDYVPTAWQTVVVFWAFISFSTVINIFGTRYLNIINTACIAWTSASIVIFMAVLLATCGKMRSGAFVFANYDTSASGWPTGWSFFIGLLQGAYVMLGYGLISALCEEARNHAKEVPRAIVTSVLVAGVLGAAFLIPVMFTLPEIEVLLAVASGQPIGLLFKLVTGSSAGAMGLLILIIGIFCFSSIGSATVASRFTYAFSRDGAVPGHKIWSRVNQRLGVPVQATLLGAAVSFCMGPIYFGSSAAFNSFTGTATICLSTSYGVPIFISLLRRRRDVENSLYSLKPVGTIINAISVTWVIFSTALFCLPVALPATASTMNYASVVFTGFGIISIIWYIVYGRKHFSGPMAAVDKSIEGQIVEVMEREVPAHAKKHEA</sequence>
<dbReference type="Gene3D" id="1.20.1740.10">
    <property type="entry name" value="Amino acid/polyamine transporter I"/>
    <property type="match status" value="1"/>
</dbReference>
<feature type="transmembrane region" description="Helical" evidence="6">
    <location>
        <begin position="64"/>
        <end position="88"/>
    </location>
</feature>
<evidence type="ECO:0000313" key="8">
    <source>
        <dbReference type="Proteomes" id="UP000028545"/>
    </source>
</evidence>
<keyword evidence="5 6" id="KW-0472">Membrane</keyword>
<keyword evidence="8" id="KW-1185">Reference proteome</keyword>
<dbReference type="EMBL" id="JOWA01000087">
    <property type="protein sequence ID" value="KEZ44683.1"/>
    <property type="molecule type" value="Genomic_DNA"/>
</dbReference>
<gene>
    <name evidence="7" type="ORF">SAPIO_CDS2760</name>
</gene>
<protein>
    <submittedName>
        <fullName evidence="7">Uncharacterized protein</fullName>
    </submittedName>
</protein>
<feature type="transmembrane region" description="Helical" evidence="6">
    <location>
        <begin position="390"/>
        <end position="411"/>
    </location>
</feature>
<feature type="transmembrane region" description="Helical" evidence="6">
    <location>
        <begin position="150"/>
        <end position="171"/>
    </location>
</feature>
<reference evidence="7 8" key="1">
    <citation type="journal article" date="2014" name="Genome Announc.">
        <title>Draft genome sequence of the pathogenic fungus Scedosporium apiospermum.</title>
        <authorList>
            <person name="Vandeputte P."/>
            <person name="Ghamrawi S."/>
            <person name="Rechenmann M."/>
            <person name="Iltis A."/>
            <person name="Giraud S."/>
            <person name="Fleury M."/>
            <person name="Thornton C."/>
            <person name="Delhaes L."/>
            <person name="Meyer W."/>
            <person name="Papon N."/>
            <person name="Bouchara J.P."/>
        </authorList>
    </citation>
    <scope>NUCLEOTIDE SEQUENCE [LARGE SCALE GENOMIC DNA]</scope>
    <source>
        <strain evidence="7 8">IHEM 14462</strain>
    </source>
</reference>
<feature type="transmembrane region" description="Helical" evidence="6">
    <location>
        <begin position="432"/>
        <end position="455"/>
    </location>
</feature>
<dbReference type="HOGENOM" id="CLU_004495_5_0_1"/>
<feature type="transmembrane region" description="Helical" evidence="6">
    <location>
        <begin position="226"/>
        <end position="249"/>
    </location>
</feature>
<dbReference type="RefSeq" id="XP_016644482.1">
    <property type="nucleotide sequence ID" value="XM_016785700.1"/>
</dbReference>
<feature type="transmembrane region" description="Helical" evidence="6">
    <location>
        <begin position="461"/>
        <end position="482"/>
    </location>
</feature>
<evidence type="ECO:0000256" key="4">
    <source>
        <dbReference type="ARBA" id="ARBA00022989"/>
    </source>
</evidence>
<dbReference type="AlphaFoldDB" id="A0A084GBH1"/>